<dbReference type="InterPro" id="IPR029063">
    <property type="entry name" value="SAM-dependent_MTases_sf"/>
</dbReference>
<dbReference type="Gene3D" id="3.40.50.150">
    <property type="entry name" value="Vaccinia Virus protein VP39"/>
    <property type="match status" value="1"/>
</dbReference>
<dbReference type="AlphaFoldDB" id="A0A1H6EGY8"/>
<gene>
    <name evidence="1" type="ORF">SAMN05444920_110212</name>
</gene>
<name>A0A1H6EGY8_9ACTN</name>
<dbReference type="GO" id="GO:0008757">
    <property type="term" value="F:S-adenosylmethionine-dependent methyltransferase activity"/>
    <property type="evidence" value="ECO:0007669"/>
    <property type="project" value="InterPro"/>
</dbReference>
<dbReference type="Pfam" id="PF05401">
    <property type="entry name" value="NodS"/>
    <property type="match status" value="1"/>
</dbReference>
<dbReference type="PANTHER" id="PTHR43861:SF1">
    <property type="entry name" value="TRANS-ACONITATE 2-METHYLTRANSFERASE"/>
    <property type="match status" value="1"/>
</dbReference>
<dbReference type="OrthoDB" id="116799at2"/>
<protein>
    <submittedName>
        <fullName evidence="1">Nodulation protein S (NodS)</fullName>
    </submittedName>
</protein>
<proteinExistence type="predicted"/>
<sequence length="223" mass="25804">MPSLPELMHRTFFRSLSLLSPRGQGMVLRRYFDWRHRIPDPWKLSTDDYEQRKYRSTLKHLPSRPYRRIIEVGCSEGVFTNALAAAYPEAEIVGVDVSERALMRARARVPDDGRVRFIRADILTHRPERLFDLAFCSETLYYLGRHERLRQASAQLSALLEPDGVLVAVHPWPEATRLHGYLDAQAALSRVTEQVYRTGPRPFAITIYETRAGRFPDQARLPD</sequence>
<evidence type="ECO:0000313" key="2">
    <source>
        <dbReference type="Proteomes" id="UP000236732"/>
    </source>
</evidence>
<dbReference type="GO" id="GO:0009312">
    <property type="term" value="P:oligosaccharide biosynthetic process"/>
    <property type="evidence" value="ECO:0007669"/>
    <property type="project" value="InterPro"/>
</dbReference>
<keyword evidence="2" id="KW-1185">Reference proteome</keyword>
<organism evidence="1 2">
    <name type="scientific">Nonomuraea solani</name>
    <dbReference type="NCBI Taxonomy" id="1144553"/>
    <lineage>
        <taxon>Bacteria</taxon>
        <taxon>Bacillati</taxon>
        <taxon>Actinomycetota</taxon>
        <taxon>Actinomycetes</taxon>
        <taxon>Streptosporangiales</taxon>
        <taxon>Streptosporangiaceae</taxon>
        <taxon>Nonomuraea</taxon>
    </lineage>
</organism>
<dbReference type="SUPFAM" id="SSF53335">
    <property type="entry name" value="S-adenosyl-L-methionine-dependent methyltransferases"/>
    <property type="match status" value="1"/>
</dbReference>
<dbReference type="PANTHER" id="PTHR43861">
    <property type="entry name" value="TRANS-ACONITATE 2-METHYLTRANSFERASE-RELATED"/>
    <property type="match status" value="1"/>
</dbReference>
<dbReference type="Proteomes" id="UP000236732">
    <property type="component" value="Unassembled WGS sequence"/>
</dbReference>
<reference evidence="1 2" key="1">
    <citation type="submission" date="2016-10" db="EMBL/GenBank/DDBJ databases">
        <authorList>
            <person name="de Groot N.N."/>
        </authorList>
    </citation>
    <scope>NUCLEOTIDE SEQUENCE [LARGE SCALE GENOMIC DNA]</scope>
    <source>
        <strain evidence="1 2">CGMCC 4.7037</strain>
    </source>
</reference>
<dbReference type="InterPro" id="IPR008715">
    <property type="entry name" value="SAM-MeTfrase_NodS-like"/>
</dbReference>
<dbReference type="EMBL" id="FNVT01000010">
    <property type="protein sequence ID" value="SEG97097.1"/>
    <property type="molecule type" value="Genomic_DNA"/>
</dbReference>
<dbReference type="RefSeq" id="WP_103959798.1">
    <property type="nucleotide sequence ID" value="NZ_FNVT01000010.1"/>
</dbReference>
<dbReference type="CDD" id="cd02440">
    <property type="entry name" value="AdoMet_MTases"/>
    <property type="match status" value="1"/>
</dbReference>
<accession>A0A1H6EGY8</accession>
<evidence type="ECO:0000313" key="1">
    <source>
        <dbReference type="EMBL" id="SEG97097.1"/>
    </source>
</evidence>